<dbReference type="Pfam" id="PF06439">
    <property type="entry name" value="3keto-disac_hyd"/>
    <property type="match status" value="1"/>
</dbReference>
<dbReference type="Gene3D" id="2.60.120.560">
    <property type="entry name" value="Exo-inulinase, domain 1"/>
    <property type="match status" value="3"/>
</dbReference>
<protein>
    <recommendedName>
        <fullName evidence="2">3-keto-alpha-glucoside-1,2-lyase/3-keto-2-hydroxy-glucal hydratase domain-containing protein</fullName>
    </recommendedName>
</protein>
<feature type="region of interest" description="Disordered" evidence="1">
    <location>
        <begin position="131"/>
        <end position="158"/>
    </location>
</feature>
<sequence>MSRRAIFLLVGALSIGAIQPEPGFVPLLDGTTLKGWVNINCAPDTFGVREGMITSTGVPVCEIRTERMYENFVLELEYQHVKPLGNAGVFIWADALPARGQPFERAIEVQVLDGRNSETYTSHGDVFAIHGAGLTPDRPHPKGTMRSLPSEHRAKGPGEWNHYRITANKGSLKLAVNGKEVSGGYDISPRKGYIALESEGAPTLFRNIRIRELLSAGTLPPEQVAAADAGHKALYDGKTMTGWQLPPDQAPRWRTNDWTIAYEAAIPAPGKPLLSSDPYGDIEVIADWRWVDEAEPAASQAAAVVSARMLPGVRTVVMPQPGGPAQAAGKWNRVVQRIEGNRLTMTVNGTVVLADVPQDRLPARGRIALVPAGRKVEFANVFVRPLP</sequence>
<dbReference type="InterPro" id="IPR010496">
    <property type="entry name" value="AL/BT2_dom"/>
</dbReference>
<evidence type="ECO:0000256" key="1">
    <source>
        <dbReference type="SAM" id="MobiDB-lite"/>
    </source>
</evidence>
<evidence type="ECO:0000313" key="3">
    <source>
        <dbReference type="EMBL" id="AMY12509.1"/>
    </source>
</evidence>
<dbReference type="KEGG" id="abac:LuPra_05785"/>
<keyword evidence="4" id="KW-1185">Reference proteome</keyword>
<dbReference type="AlphaFoldDB" id="A0A143PXJ1"/>
<dbReference type="RefSeq" id="WP_110173961.1">
    <property type="nucleotide sequence ID" value="NZ_CP015136.1"/>
</dbReference>
<organism evidence="3 4">
    <name type="scientific">Luteitalea pratensis</name>
    <dbReference type="NCBI Taxonomy" id="1855912"/>
    <lineage>
        <taxon>Bacteria</taxon>
        <taxon>Pseudomonadati</taxon>
        <taxon>Acidobacteriota</taxon>
        <taxon>Vicinamibacteria</taxon>
        <taxon>Vicinamibacterales</taxon>
        <taxon>Vicinamibacteraceae</taxon>
        <taxon>Luteitalea</taxon>
    </lineage>
</organism>
<gene>
    <name evidence="3" type="ORF">LuPra_05785</name>
</gene>
<proteinExistence type="predicted"/>
<reference evidence="4" key="2">
    <citation type="submission" date="2016-04" db="EMBL/GenBank/DDBJ databases">
        <title>First Complete Genome Sequence of a Subdivision 6 Acidobacterium.</title>
        <authorList>
            <person name="Huang S."/>
            <person name="Vieira S."/>
            <person name="Bunk B."/>
            <person name="Riedel T."/>
            <person name="Sproeer C."/>
            <person name="Overmann J."/>
        </authorList>
    </citation>
    <scope>NUCLEOTIDE SEQUENCE [LARGE SCALE GENOMIC DNA]</scope>
    <source>
        <strain evidence="4">DSM 100886 HEG_-6_39</strain>
    </source>
</reference>
<dbReference type="OrthoDB" id="257393at2"/>
<feature type="domain" description="3-keto-alpha-glucoside-1,2-lyase/3-keto-2-hydroxy-glucal hydratase" evidence="2">
    <location>
        <begin position="23"/>
        <end position="211"/>
    </location>
</feature>
<accession>A0A143PXJ1</accession>
<dbReference type="STRING" id="1855912.LuPra_05785"/>
<name>A0A143PXJ1_LUTPR</name>
<dbReference type="EMBL" id="CP015136">
    <property type="protein sequence ID" value="AMY12509.1"/>
    <property type="molecule type" value="Genomic_DNA"/>
</dbReference>
<dbReference type="Proteomes" id="UP000076079">
    <property type="component" value="Chromosome"/>
</dbReference>
<reference evidence="3 4" key="1">
    <citation type="journal article" date="2016" name="Genome Announc.">
        <title>First Complete Genome Sequence of a Subdivision 6 Acidobacterium Strain.</title>
        <authorList>
            <person name="Huang S."/>
            <person name="Vieira S."/>
            <person name="Bunk B."/>
            <person name="Riedel T."/>
            <person name="Sproer C."/>
            <person name="Overmann J."/>
        </authorList>
    </citation>
    <scope>NUCLEOTIDE SEQUENCE [LARGE SCALE GENOMIC DNA]</scope>
    <source>
        <strain evidence="4">DSM 100886 HEG_-6_39</strain>
    </source>
</reference>
<evidence type="ECO:0000259" key="2">
    <source>
        <dbReference type="Pfam" id="PF06439"/>
    </source>
</evidence>
<dbReference type="GO" id="GO:0016787">
    <property type="term" value="F:hydrolase activity"/>
    <property type="evidence" value="ECO:0007669"/>
    <property type="project" value="InterPro"/>
</dbReference>
<evidence type="ECO:0000313" key="4">
    <source>
        <dbReference type="Proteomes" id="UP000076079"/>
    </source>
</evidence>